<keyword evidence="3" id="KW-0255">Endonuclease</keyword>
<evidence type="ECO:0000313" key="5">
    <source>
        <dbReference type="Proteomes" id="UP000276437"/>
    </source>
</evidence>
<evidence type="ECO:0000256" key="1">
    <source>
        <dbReference type="ARBA" id="ARBA00007521"/>
    </source>
</evidence>
<evidence type="ECO:0000256" key="3">
    <source>
        <dbReference type="PIRNR" id="PIRNR033490"/>
    </source>
</evidence>
<keyword evidence="3" id="KW-0540">Nuclease</keyword>
<dbReference type="GO" id="GO:0016787">
    <property type="term" value="F:hydrolase activity"/>
    <property type="evidence" value="ECO:0007669"/>
    <property type="project" value="UniProtKB-KW"/>
</dbReference>
<dbReference type="InterPro" id="IPR011067">
    <property type="entry name" value="Plasmid_toxin/cell-grow_inhib"/>
</dbReference>
<dbReference type="GO" id="GO:0006402">
    <property type="term" value="P:mRNA catabolic process"/>
    <property type="evidence" value="ECO:0007669"/>
    <property type="project" value="TreeGrafter"/>
</dbReference>
<dbReference type="Gene3D" id="2.30.30.110">
    <property type="match status" value="1"/>
</dbReference>
<dbReference type="GO" id="GO:0016075">
    <property type="term" value="P:rRNA catabolic process"/>
    <property type="evidence" value="ECO:0007669"/>
    <property type="project" value="TreeGrafter"/>
</dbReference>
<dbReference type="InterPro" id="IPR003477">
    <property type="entry name" value="PemK-like"/>
</dbReference>
<dbReference type="KEGG" id="mana:MAMMFC1_04256"/>
<dbReference type="OrthoDB" id="9808744at2"/>
<keyword evidence="2" id="KW-1277">Toxin-antitoxin system</keyword>
<dbReference type="PIRSF" id="PIRSF033490">
    <property type="entry name" value="MazF"/>
    <property type="match status" value="1"/>
</dbReference>
<keyword evidence="5" id="KW-1185">Reference proteome</keyword>
<evidence type="ECO:0000256" key="2">
    <source>
        <dbReference type="ARBA" id="ARBA00022649"/>
    </source>
</evidence>
<organism evidence="4 5">
    <name type="scientific">Methylomusa anaerophila</name>
    <dbReference type="NCBI Taxonomy" id="1930071"/>
    <lineage>
        <taxon>Bacteria</taxon>
        <taxon>Bacillati</taxon>
        <taxon>Bacillota</taxon>
        <taxon>Negativicutes</taxon>
        <taxon>Selenomonadales</taxon>
        <taxon>Sporomusaceae</taxon>
        <taxon>Methylomusa</taxon>
    </lineage>
</organism>
<comment type="similarity">
    <text evidence="1 3">Belongs to the PemK/MazF family.</text>
</comment>
<gene>
    <name evidence="4" type="primary">ndoA_2</name>
    <name evidence="4" type="ORF">MAMMFC1_04256</name>
</gene>
<name>A0A348AR40_9FIRM</name>
<keyword evidence="3 4" id="KW-0378">Hydrolase</keyword>
<proteinExistence type="inferred from homology"/>
<evidence type="ECO:0000313" key="4">
    <source>
        <dbReference type="EMBL" id="BBB93538.1"/>
    </source>
</evidence>
<dbReference type="Pfam" id="PF02452">
    <property type="entry name" value="PemK_toxin"/>
    <property type="match status" value="1"/>
</dbReference>
<accession>A0A348AR40</accession>
<reference evidence="4 5" key="1">
    <citation type="journal article" date="2018" name="Int. J. Syst. Evol. Microbiol.">
        <title>Methylomusa anaerophila gen. nov., sp. nov., an anaerobic methanol-utilizing bacterium isolated from a microbial fuel cell.</title>
        <authorList>
            <person name="Amano N."/>
            <person name="Yamamuro A."/>
            <person name="Miyahara M."/>
            <person name="Kouzuma A."/>
            <person name="Abe T."/>
            <person name="Watanabe K."/>
        </authorList>
    </citation>
    <scope>NUCLEOTIDE SEQUENCE [LARGE SCALE GENOMIC DNA]</scope>
    <source>
        <strain evidence="4 5">MMFC1</strain>
    </source>
</reference>
<dbReference type="EMBL" id="AP018449">
    <property type="protein sequence ID" value="BBB93538.1"/>
    <property type="molecule type" value="Genomic_DNA"/>
</dbReference>
<dbReference type="SUPFAM" id="SSF50118">
    <property type="entry name" value="Cell growth inhibitor/plasmid maintenance toxic component"/>
    <property type="match status" value="1"/>
</dbReference>
<dbReference type="AlphaFoldDB" id="A0A348AR40"/>
<dbReference type="PANTHER" id="PTHR33988:SF2">
    <property type="entry name" value="ENDORIBONUCLEASE MAZF"/>
    <property type="match status" value="1"/>
</dbReference>
<dbReference type="Proteomes" id="UP000276437">
    <property type="component" value="Chromosome"/>
</dbReference>
<dbReference type="PANTHER" id="PTHR33988">
    <property type="entry name" value="ENDORIBONUCLEASE MAZF-RELATED"/>
    <property type="match status" value="1"/>
</dbReference>
<sequence>MVIKKWTIYWVNLDPVVGSEQGGTRPVLLVSDDAVNVLNQVSILPITSLKDPNREIYPNEAFLPKAVSGLDKDSIVLAHQIRTLDKQRLQSVAGPIQEAETKAAIEAAMRVQLGL</sequence>
<protein>
    <recommendedName>
        <fullName evidence="3">mRNA interferase</fullName>
        <ecNumber evidence="3">3.1.-.-</ecNumber>
    </recommendedName>
</protein>
<dbReference type="RefSeq" id="WP_126310346.1">
    <property type="nucleotide sequence ID" value="NZ_AP018449.1"/>
</dbReference>
<dbReference type="GO" id="GO:0003677">
    <property type="term" value="F:DNA binding"/>
    <property type="evidence" value="ECO:0007669"/>
    <property type="project" value="InterPro"/>
</dbReference>
<dbReference type="GO" id="GO:0004521">
    <property type="term" value="F:RNA endonuclease activity"/>
    <property type="evidence" value="ECO:0007669"/>
    <property type="project" value="TreeGrafter"/>
</dbReference>
<dbReference type="EC" id="3.1.-.-" evidence="3"/>
<comment type="function">
    <text evidence="3">Toxic component of a type II toxin-antitoxin (TA) system.</text>
</comment>